<dbReference type="AlphaFoldDB" id="A0A918C4M1"/>
<keyword evidence="2" id="KW-1185">Reference proteome</keyword>
<evidence type="ECO:0000313" key="2">
    <source>
        <dbReference type="Proteomes" id="UP000603865"/>
    </source>
</evidence>
<comment type="caution">
    <text evidence="1">The sequence shown here is derived from an EMBL/GenBank/DDBJ whole genome shotgun (WGS) entry which is preliminary data.</text>
</comment>
<evidence type="ECO:0000313" key="1">
    <source>
        <dbReference type="EMBL" id="GGR05592.1"/>
    </source>
</evidence>
<dbReference type="EMBL" id="BMQL01000007">
    <property type="protein sequence ID" value="GGR05592.1"/>
    <property type="molecule type" value="Genomic_DNA"/>
</dbReference>
<reference evidence="1" key="2">
    <citation type="submission" date="2020-09" db="EMBL/GenBank/DDBJ databases">
        <authorList>
            <person name="Sun Q."/>
            <person name="Ohkuma M."/>
        </authorList>
    </citation>
    <scope>NUCLEOTIDE SEQUENCE</scope>
    <source>
        <strain evidence="1">JCM 31311</strain>
    </source>
</reference>
<proteinExistence type="predicted"/>
<reference evidence="1" key="1">
    <citation type="journal article" date="2014" name="Int. J. Syst. Evol. Microbiol.">
        <title>Complete genome sequence of Corynebacterium casei LMG S-19264T (=DSM 44701T), isolated from a smear-ripened cheese.</title>
        <authorList>
            <consortium name="US DOE Joint Genome Institute (JGI-PGF)"/>
            <person name="Walter F."/>
            <person name="Albersmeier A."/>
            <person name="Kalinowski J."/>
            <person name="Ruckert C."/>
        </authorList>
    </citation>
    <scope>NUCLEOTIDE SEQUENCE</scope>
    <source>
        <strain evidence="1">JCM 31311</strain>
    </source>
</reference>
<gene>
    <name evidence="1" type="ORF">GCM10008957_18170</name>
</gene>
<protein>
    <submittedName>
        <fullName evidence="1">Uncharacterized protein</fullName>
    </submittedName>
</protein>
<dbReference type="Proteomes" id="UP000603865">
    <property type="component" value="Unassembled WGS sequence"/>
</dbReference>
<sequence>MTAPDALFDLAINRAATTLAGLGYFGLGQRPGLQQAAAALSEWHARTRFARRVPLEQVLRCLELRPDGREWHWEGGPEGEWRAGRAAFP</sequence>
<organism evidence="1 2">
    <name type="scientific">Deinococcus ruber</name>
    <dbReference type="NCBI Taxonomy" id="1848197"/>
    <lineage>
        <taxon>Bacteria</taxon>
        <taxon>Thermotogati</taxon>
        <taxon>Deinococcota</taxon>
        <taxon>Deinococci</taxon>
        <taxon>Deinococcales</taxon>
        <taxon>Deinococcaceae</taxon>
        <taxon>Deinococcus</taxon>
    </lineage>
</organism>
<accession>A0A918C4M1</accession>
<dbReference type="RefSeq" id="WP_189089541.1">
    <property type="nucleotide sequence ID" value="NZ_BMQL01000007.1"/>
</dbReference>
<name>A0A918C4M1_9DEIO</name>